<dbReference type="OMA" id="QQGFSEM"/>
<feature type="region of interest" description="Disordered" evidence="1">
    <location>
        <begin position="367"/>
        <end position="401"/>
    </location>
</feature>
<keyword evidence="2" id="KW-0472">Membrane</keyword>
<feature type="compositionally biased region" description="Polar residues" evidence="1">
    <location>
        <begin position="161"/>
        <end position="175"/>
    </location>
</feature>
<dbReference type="InParanoid" id="A0A2R6PSX8"/>
<feature type="compositionally biased region" description="Polar residues" evidence="1">
    <location>
        <begin position="26"/>
        <end position="43"/>
    </location>
</feature>
<sequence>MDGSDKGFSSSKPSSTPKFSTTGGTNENDQNYNKIGSKCQNPKKSPMKHFMSPTISAASKVQAPRKKILAERNENLNFSDPHLHTSPNLDSKPSSESGDDEQNNSVSDSSSKPYDPFMNYLSPRPKFLRYKPNRRNEIFLSQENEILKYKDGSGVKAESSVDGSGHSSLIPTLQEGSEKQEGEEITIMTEDDLDDDTDEEIEEFEKENCLSLKGVLKFLLVIAILFSSTLYISSMNSPTPIWGLKNGYCEIHNHTLEVETSKIFEGRSGFLVQRDWTQLASENGFEEEMMVEDNNKGLVKSTDKLCEVVAMENEEIEDVCDHELDEAEEVSANGEGVYDVELEKKEEGSIEEGFDQLEGIETVETAEKSESFQDYQTPSISDNHRSEKSEGEDTIEESDEVGKQVVENKVERVEGHTENVDGEIVTTDGLDSGNTETASGISEGEVNSVEVTIKHPKTDLIPGIVIGFLIFLALSVVGFRWRRKKIHVKQSLLTKNPIADSVLAEKISPVGLVHIEKVESFANPSSLIRSTEETSKDFHQIGALTVELLGEFEVGGVSSPIRSCTMKSKIMETEMSYNSGIKEKGKQIESNVVSSQVRPFASDFSTMNSPSYGSFTAEKKIVKKGKGKYGEVKAEITTPVRQSSRIRNREVTSP</sequence>
<proteinExistence type="predicted"/>
<dbReference type="AlphaFoldDB" id="A0A2R6PSX8"/>
<dbReference type="OrthoDB" id="1938687at2759"/>
<dbReference type="Gramene" id="PSR96147">
    <property type="protein sequence ID" value="PSR96147"/>
    <property type="gene ID" value="CEY00_Acc22282"/>
</dbReference>
<reference evidence="4" key="2">
    <citation type="journal article" date="2018" name="BMC Genomics">
        <title>A manually annotated Actinidia chinensis var. chinensis (kiwifruit) genome highlights the challenges associated with draft genomes and gene prediction in plants.</title>
        <authorList>
            <person name="Pilkington S.M."/>
            <person name="Crowhurst R."/>
            <person name="Hilario E."/>
            <person name="Nardozza S."/>
            <person name="Fraser L."/>
            <person name="Peng Y."/>
            <person name="Gunaseelan K."/>
            <person name="Simpson R."/>
            <person name="Tahir J."/>
            <person name="Deroles S.C."/>
            <person name="Templeton K."/>
            <person name="Luo Z."/>
            <person name="Davy M."/>
            <person name="Cheng C."/>
            <person name="McNeilage M."/>
            <person name="Scaglione D."/>
            <person name="Liu Y."/>
            <person name="Zhang Q."/>
            <person name="Datson P."/>
            <person name="De Silva N."/>
            <person name="Gardiner S.E."/>
            <person name="Bassett H."/>
            <person name="Chagne D."/>
            <person name="McCallum J."/>
            <person name="Dzierzon H."/>
            <person name="Deng C."/>
            <person name="Wang Y.Y."/>
            <person name="Barron L."/>
            <person name="Manako K."/>
            <person name="Bowen J."/>
            <person name="Foster T.M."/>
            <person name="Erridge Z.A."/>
            <person name="Tiffin H."/>
            <person name="Waite C.N."/>
            <person name="Davies K.M."/>
            <person name="Grierson E.P."/>
            <person name="Laing W.A."/>
            <person name="Kirk R."/>
            <person name="Chen X."/>
            <person name="Wood M."/>
            <person name="Montefiori M."/>
            <person name="Brummell D.A."/>
            <person name="Schwinn K.E."/>
            <person name="Catanach A."/>
            <person name="Fullerton C."/>
            <person name="Li D."/>
            <person name="Meiyalaghan S."/>
            <person name="Nieuwenhuizen N."/>
            <person name="Read N."/>
            <person name="Prakash R."/>
            <person name="Hunter D."/>
            <person name="Zhang H."/>
            <person name="McKenzie M."/>
            <person name="Knabel M."/>
            <person name="Harris A."/>
            <person name="Allan A.C."/>
            <person name="Gleave A."/>
            <person name="Chen A."/>
            <person name="Janssen B.J."/>
            <person name="Plunkett B."/>
            <person name="Ampomah-Dwamena C."/>
            <person name="Voogd C."/>
            <person name="Leif D."/>
            <person name="Lafferty D."/>
            <person name="Souleyre E.J.F."/>
            <person name="Varkonyi-Gasic E."/>
            <person name="Gambi F."/>
            <person name="Hanley J."/>
            <person name="Yao J.L."/>
            <person name="Cheung J."/>
            <person name="David K.M."/>
            <person name="Warren B."/>
            <person name="Marsh K."/>
            <person name="Snowden K.C."/>
            <person name="Lin-Wang K."/>
            <person name="Brian L."/>
            <person name="Martinez-Sanchez M."/>
            <person name="Wang M."/>
            <person name="Ileperuma N."/>
            <person name="Macnee N."/>
            <person name="Campin R."/>
            <person name="McAtee P."/>
            <person name="Drummond R.S.M."/>
            <person name="Espley R.V."/>
            <person name="Ireland H.S."/>
            <person name="Wu R."/>
            <person name="Atkinson R.G."/>
            <person name="Karunairetnam S."/>
            <person name="Bulley S."/>
            <person name="Chunkath S."/>
            <person name="Hanley Z."/>
            <person name="Storey R."/>
            <person name="Thrimawithana A.H."/>
            <person name="Thomson S."/>
            <person name="David C."/>
            <person name="Testolin R."/>
            <person name="Huang H."/>
            <person name="Hellens R.P."/>
            <person name="Schaffer R.J."/>
        </authorList>
    </citation>
    <scope>NUCLEOTIDE SEQUENCE [LARGE SCALE GENOMIC DNA]</scope>
    <source>
        <strain evidence="4">cv. Red5</strain>
    </source>
</reference>
<evidence type="ECO:0000256" key="1">
    <source>
        <dbReference type="SAM" id="MobiDB-lite"/>
    </source>
</evidence>
<dbReference type="EMBL" id="NKQK01000023">
    <property type="protein sequence ID" value="PSR96147.1"/>
    <property type="molecule type" value="Genomic_DNA"/>
</dbReference>
<evidence type="ECO:0000256" key="2">
    <source>
        <dbReference type="SAM" id="Phobius"/>
    </source>
</evidence>
<dbReference type="STRING" id="1590841.A0A2R6PSX8"/>
<dbReference type="Proteomes" id="UP000241394">
    <property type="component" value="Chromosome LG23"/>
</dbReference>
<feature type="region of interest" description="Disordered" evidence="1">
    <location>
        <begin position="157"/>
        <end position="182"/>
    </location>
</feature>
<name>A0A2R6PSX8_ACTCC</name>
<protein>
    <submittedName>
        <fullName evidence="3">Protein Ycf2 like</fullName>
    </submittedName>
</protein>
<gene>
    <name evidence="3" type="ORF">CEY00_Acc22282</name>
</gene>
<feature type="compositionally biased region" description="Basic and acidic residues" evidence="1">
    <location>
        <begin position="382"/>
        <end position="391"/>
    </location>
</feature>
<feature type="compositionally biased region" description="Polar residues" evidence="1">
    <location>
        <begin position="372"/>
        <end position="381"/>
    </location>
</feature>
<evidence type="ECO:0000313" key="4">
    <source>
        <dbReference type="Proteomes" id="UP000241394"/>
    </source>
</evidence>
<feature type="compositionally biased region" description="Polar residues" evidence="1">
    <location>
        <begin position="103"/>
        <end position="112"/>
    </location>
</feature>
<dbReference type="PANTHER" id="PTHR34775:SF6">
    <property type="entry name" value="TRANSMEMBRANE PROTEIN"/>
    <property type="match status" value="1"/>
</dbReference>
<dbReference type="CDD" id="cd12087">
    <property type="entry name" value="TM_EGFR-like"/>
    <property type="match status" value="1"/>
</dbReference>
<dbReference type="PANTHER" id="PTHR34775">
    <property type="entry name" value="TRANSMEMBRANE PROTEIN"/>
    <property type="match status" value="1"/>
</dbReference>
<keyword evidence="2" id="KW-0812">Transmembrane</keyword>
<feature type="compositionally biased region" description="Polar residues" evidence="1">
    <location>
        <begin position="85"/>
        <end position="96"/>
    </location>
</feature>
<accession>A0A2R6PSX8</accession>
<feature type="compositionally biased region" description="Low complexity" evidence="1">
    <location>
        <begin position="1"/>
        <end position="25"/>
    </location>
</feature>
<evidence type="ECO:0000313" key="3">
    <source>
        <dbReference type="EMBL" id="PSR96147.1"/>
    </source>
</evidence>
<organism evidence="3 4">
    <name type="scientific">Actinidia chinensis var. chinensis</name>
    <name type="common">Chinese soft-hair kiwi</name>
    <dbReference type="NCBI Taxonomy" id="1590841"/>
    <lineage>
        <taxon>Eukaryota</taxon>
        <taxon>Viridiplantae</taxon>
        <taxon>Streptophyta</taxon>
        <taxon>Embryophyta</taxon>
        <taxon>Tracheophyta</taxon>
        <taxon>Spermatophyta</taxon>
        <taxon>Magnoliopsida</taxon>
        <taxon>eudicotyledons</taxon>
        <taxon>Gunneridae</taxon>
        <taxon>Pentapetalae</taxon>
        <taxon>asterids</taxon>
        <taxon>Ericales</taxon>
        <taxon>Actinidiaceae</taxon>
        <taxon>Actinidia</taxon>
    </lineage>
</organism>
<reference evidence="3 4" key="1">
    <citation type="submission" date="2017-07" db="EMBL/GenBank/DDBJ databases">
        <title>An improved, manually edited Actinidia chinensis var. chinensis (kiwifruit) genome highlights the challenges associated with draft genomes and gene prediction in plants.</title>
        <authorList>
            <person name="Pilkington S."/>
            <person name="Crowhurst R."/>
            <person name="Hilario E."/>
            <person name="Nardozza S."/>
            <person name="Fraser L."/>
            <person name="Peng Y."/>
            <person name="Gunaseelan K."/>
            <person name="Simpson R."/>
            <person name="Tahir J."/>
            <person name="Deroles S."/>
            <person name="Templeton K."/>
            <person name="Luo Z."/>
            <person name="Davy M."/>
            <person name="Cheng C."/>
            <person name="Mcneilage M."/>
            <person name="Scaglione D."/>
            <person name="Liu Y."/>
            <person name="Zhang Q."/>
            <person name="Datson P."/>
            <person name="De Silva N."/>
            <person name="Gardiner S."/>
            <person name="Bassett H."/>
            <person name="Chagne D."/>
            <person name="Mccallum J."/>
            <person name="Dzierzon H."/>
            <person name="Deng C."/>
            <person name="Wang Y.-Y."/>
            <person name="Barron N."/>
            <person name="Manako K."/>
            <person name="Bowen J."/>
            <person name="Foster T."/>
            <person name="Erridge Z."/>
            <person name="Tiffin H."/>
            <person name="Waite C."/>
            <person name="Davies K."/>
            <person name="Grierson E."/>
            <person name="Laing W."/>
            <person name="Kirk R."/>
            <person name="Chen X."/>
            <person name="Wood M."/>
            <person name="Montefiori M."/>
            <person name="Brummell D."/>
            <person name="Schwinn K."/>
            <person name="Catanach A."/>
            <person name="Fullerton C."/>
            <person name="Li D."/>
            <person name="Meiyalaghan S."/>
            <person name="Nieuwenhuizen N."/>
            <person name="Read N."/>
            <person name="Prakash R."/>
            <person name="Hunter D."/>
            <person name="Zhang H."/>
            <person name="Mckenzie M."/>
            <person name="Knabel M."/>
            <person name="Harris A."/>
            <person name="Allan A."/>
            <person name="Chen A."/>
            <person name="Janssen B."/>
            <person name="Plunkett B."/>
            <person name="Dwamena C."/>
            <person name="Voogd C."/>
            <person name="Leif D."/>
            <person name="Lafferty D."/>
            <person name="Souleyre E."/>
            <person name="Varkonyi-Gasic E."/>
            <person name="Gambi F."/>
            <person name="Hanley J."/>
            <person name="Yao J.-L."/>
            <person name="Cheung J."/>
            <person name="David K."/>
            <person name="Warren B."/>
            <person name="Marsh K."/>
            <person name="Snowden K."/>
            <person name="Lin-Wang K."/>
            <person name="Brian L."/>
            <person name="Martinez-Sanchez M."/>
            <person name="Wang M."/>
            <person name="Ileperuma N."/>
            <person name="Macnee N."/>
            <person name="Campin R."/>
            <person name="Mcatee P."/>
            <person name="Drummond R."/>
            <person name="Espley R."/>
            <person name="Ireland H."/>
            <person name="Wu R."/>
            <person name="Atkinson R."/>
            <person name="Karunairetnam S."/>
            <person name="Bulley S."/>
            <person name="Chunkath S."/>
            <person name="Hanley Z."/>
            <person name="Storey R."/>
            <person name="Thrimawithana A."/>
            <person name="Thomson S."/>
            <person name="David C."/>
            <person name="Testolin R."/>
        </authorList>
    </citation>
    <scope>NUCLEOTIDE SEQUENCE [LARGE SCALE GENOMIC DNA]</scope>
    <source>
        <strain evidence="4">cv. Red5</strain>
        <tissue evidence="3">Young leaf</tissue>
    </source>
</reference>
<feature type="transmembrane region" description="Helical" evidence="2">
    <location>
        <begin position="460"/>
        <end position="481"/>
    </location>
</feature>
<keyword evidence="2" id="KW-1133">Transmembrane helix</keyword>
<comment type="caution">
    <text evidence="3">The sequence shown here is derived from an EMBL/GenBank/DDBJ whole genome shotgun (WGS) entry which is preliminary data.</text>
</comment>
<feature type="region of interest" description="Disordered" evidence="1">
    <location>
        <begin position="1"/>
        <end position="118"/>
    </location>
</feature>
<keyword evidence="4" id="KW-1185">Reference proteome</keyword>